<keyword evidence="1" id="KW-0812">Transmembrane</keyword>
<reference evidence="2 3" key="1">
    <citation type="journal article" date="2009" name="Genome Biol.">
        <title>Comparative genome and phenotypic analysis of Clostridium difficile 027 strains provides insight into the evolution of a hypervirulent bacterium.</title>
        <authorList>
            <person name="Stabler R.A."/>
            <person name="He M."/>
            <person name="Dawson L."/>
            <person name="Martin M."/>
            <person name="Valiente E."/>
            <person name="Corton C."/>
            <person name="Lawley T.D."/>
            <person name="Sebaihia M."/>
            <person name="Quail M.A."/>
            <person name="Rose G."/>
            <person name="Gerding D.N."/>
            <person name="Gibert M."/>
            <person name="Popoff M.R."/>
            <person name="Parkhill J."/>
            <person name="Dougan G."/>
            <person name="Wren B.W."/>
        </authorList>
    </citation>
    <scope>NUCLEOTIDE SEQUENCE [LARGE SCALE GENOMIC DNA]</scope>
    <source>
        <strain evidence="2 3">CD196</strain>
    </source>
</reference>
<evidence type="ECO:0000313" key="3">
    <source>
        <dbReference type="Proteomes" id="UP000002068"/>
    </source>
</evidence>
<dbReference type="EMBL" id="FN538970">
    <property type="protein sequence ID" value="CBA61189.1"/>
    <property type="molecule type" value="Genomic_DNA"/>
</dbReference>
<dbReference type="AlphaFoldDB" id="A0A0H3N0G2"/>
<organism evidence="2 3">
    <name type="scientific">Clostridioides difficile (strain CD196)</name>
    <name type="common">Peptoclostridium difficile</name>
    <dbReference type="NCBI Taxonomy" id="645462"/>
    <lineage>
        <taxon>Bacteria</taxon>
        <taxon>Bacillati</taxon>
        <taxon>Bacillota</taxon>
        <taxon>Clostridia</taxon>
        <taxon>Peptostreptococcales</taxon>
        <taxon>Peptostreptococcaceae</taxon>
        <taxon>Clostridioides</taxon>
    </lineage>
</organism>
<evidence type="ECO:0000313" key="2">
    <source>
        <dbReference type="EMBL" id="CBA61189.1"/>
    </source>
</evidence>
<dbReference type="Proteomes" id="UP000002068">
    <property type="component" value="Chromosome"/>
</dbReference>
<keyword evidence="1" id="KW-1133">Transmembrane helix</keyword>
<dbReference type="RefSeq" id="WP_009888476.1">
    <property type="nucleotide sequence ID" value="NC_013315.1"/>
</dbReference>
<proteinExistence type="predicted"/>
<feature type="transmembrane region" description="Helical" evidence="1">
    <location>
        <begin position="141"/>
        <end position="159"/>
    </location>
</feature>
<feature type="transmembrane region" description="Helical" evidence="1">
    <location>
        <begin position="12"/>
        <end position="30"/>
    </location>
</feature>
<accession>A0A0H3N0G2</accession>
<evidence type="ECO:0000256" key="1">
    <source>
        <dbReference type="SAM" id="Phobius"/>
    </source>
</evidence>
<feature type="transmembrane region" description="Helical" evidence="1">
    <location>
        <begin position="36"/>
        <end position="58"/>
    </location>
</feature>
<sequence>MYDKKMIKIGRISIGLAIIANFIPAIYVGLRFGQMPMLSVIFQIWGLVATTYGVSWIVQPIAYYPTLGAPGSYIGWLAGSVGDIRMPAASMAQKIAGVEAGTHEGEVVGTIGTCCSIFVSASMITIFTIVGYKVIPLLPEFITDSFNYILPALFGAIYVDIARKDIRAGGCTIAVALAIMYFGEKIGIPGGLLTLFIVLGGILITRVFFVIDSNKTKE</sequence>
<keyword evidence="1" id="KW-0472">Membrane</keyword>
<name>A0A0H3N0G2_CLODC</name>
<gene>
    <name evidence="2" type="ordered locus">CD196_0620</name>
</gene>
<feature type="transmembrane region" description="Helical" evidence="1">
    <location>
        <begin position="188"/>
        <end position="211"/>
    </location>
</feature>
<feature type="transmembrane region" description="Helical" evidence="1">
    <location>
        <begin position="166"/>
        <end position="182"/>
    </location>
</feature>
<protein>
    <submittedName>
        <fullName evidence="2">Membrane protein</fullName>
    </submittedName>
</protein>
<feature type="transmembrane region" description="Helical" evidence="1">
    <location>
        <begin position="111"/>
        <end position="135"/>
    </location>
</feature>
<dbReference type="HOGENOM" id="CLU_095712_1_0_9"/>
<dbReference type="KEGG" id="cdc:CD196_0620"/>